<accession>A0A0F9A827</accession>
<reference evidence="1" key="1">
    <citation type="journal article" date="2015" name="Nature">
        <title>Complex archaea that bridge the gap between prokaryotes and eukaryotes.</title>
        <authorList>
            <person name="Spang A."/>
            <person name="Saw J.H."/>
            <person name="Jorgensen S.L."/>
            <person name="Zaremba-Niedzwiedzka K."/>
            <person name="Martijn J."/>
            <person name="Lind A.E."/>
            <person name="van Eijk R."/>
            <person name="Schleper C."/>
            <person name="Guy L."/>
            <person name="Ettema T.J."/>
        </authorList>
    </citation>
    <scope>NUCLEOTIDE SEQUENCE</scope>
</reference>
<dbReference type="EMBL" id="LAZR01044043">
    <property type="protein sequence ID" value="KKL05610.1"/>
    <property type="molecule type" value="Genomic_DNA"/>
</dbReference>
<dbReference type="AlphaFoldDB" id="A0A0F9A827"/>
<name>A0A0F9A827_9ZZZZ</name>
<evidence type="ECO:0000313" key="1">
    <source>
        <dbReference type="EMBL" id="KKL05610.1"/>
    </source>
</evidence>
<organism evidence="1">
    <name type="scientific">marine sediment metagenome</name>
    <dbReference type="NCBI Taxonomy" id="412755"/>
    <lineage>
        <taxon>unclassified sequences</taxon>
        <taxon>metagenomes</taxon>
        <taxon>ecological metagenomes</taxon>
    </lineage>
</organism>
<sequence>MINRKTDRNKLFSLLILMVVFLFLLSGFTPVKTITLPLTIDYPLLRSLVIYNAFTEPDQTVVVLNKNDGCIYVVLSEPNFSEERSQIRFETKVQVRVGTPVKEKCFMPIKWEGYVVFFQKPKIDSKTMLLSFDTMDSILYNKHRKPAKIAGIVWELVKSWAYDYLNSIS</sequence>
<feature type="non-terminal residue" evidence="1">
    <location>
        <position position="169"/>
    </location>
</feature>
<protein>
    <submittedName>
        <fullName evidence="1">Uncharacterized protein</fullName>
    </submittedName>
</protein>
<gene>
    <name evidence="1" type="ORF">LCGC14_2604330</name>
</gene>
<proteinExistence type="predicted"/>
<comment type="caution">
    <text evidence="1">The sequence shown here is derived from an EMBL/GenBank/DDBJ whole genome shotgun (WGS) entry which is preliminary data.</text>
</comment>